<dbReference type="RefSeq" id="WP_369778788.1">
    <property type="nucleotide sequence ID" value="NZ_CP165727.1"/>
</dbReference>
<dbReference type="Pfam" id="PF07690">
    <property type="entry name" value="MFS_1"/>
    <property type="match status" value="1"/>
</dbReference>
<feature type="transmembrane region" description="Helical" evidence="9">
    <location>
        <begin position="137"/>
        <end position="156"/>
    </location>
</feature>
<accession>A0AB39Y844</accession>
<dbReference type="InterPro" id="IPR011701">
    <property type="entry name" value="MFS"/>
</dbReference>
<sequence>MTESSRRRRMLILAICCMSLLIVSLDVTVLNVALPSMRRELDASVSGMQWTIDAYTLVLASLLMLAGSTADRIGRRRVFAAGLVLFTAGSLLCSLAPTLEWLIAFRMVQAVGGSMLNPVAMSIITNTFTDPRERARAIGVWGAVVGISMAVGPLIGGLLVESVGWRSIFWINLPVGLVAFALTLRFVPESRAAHPRRPDPVGQLLVMALLGSVTYGIIEAPSAGWSSPVILGCTALAVASLAGLLFYEPRRAEPLIDPRFFRSAPFSGATVIAISAFAALSGFLFLNTLYLQDVRGLSALDAGLYMLPMALLTFLCAPLSGRLVGNRGPRPSLLIAGTAMAASGVLFAAFSAQTSTPLLFTAYVLFGLGFGMVNAPITNTAVSGMPRSQAGVAAAVASTSRQTGGTLGVAVIGAVLAAGTAGGADFVEATRPAWWIITGCGLLALVVGAATSGRWAMGTATRTARRLERTATVSSQSAEAPPRG</sequence>
<keyword evidence="7 9" id="KW-0472">Membrane</keyword>
<evidence type="ECO:0000256" key="2">
    <source>
        <dbReference type="ARBA" id="ARBA00008537"/>
    </source>
</evidence>
<feature type="transmembrane region" description="Helical" evidence="9">
    <location>
        <begin position="268"/>
        <end position="290"/>
    </location>
</feature>
<feature type="transmembrane region" description="Helical" evidence="9">
    <location>
        <begin position="168"/>
        <end position="188"/>
    </location>
</feature>
<evidence type="ECO:0000259" key="10">
    <source>
        <dbReference type="PROSITE" id="PS50850"/>
    </source>
</evidence>
<evidence type="ECO:0000256" key="3">
    <source>
        <dbReference type="ARBA" id="ARBA00022448"/>
    </source>
</evidence>
<evidence type="ECO:0000256" key="5">
    <source>
        <dbReference type="ARBA" id="ARBA00022692"/>
    </source>
</evidence>
<dbReference type="GO" id="GO:0022857">
    <property type="term" value="F:transmembrane transporter activity"/>
    <property type="evidence" value="ECO:0007669"/>
    <property type="project" value="InterPro"/>
</dbReference>
<dbReference type="InterPro" id="IPR004638">
    <property type="entry name" value="EmrB-like"/>
</dbReference>
<feature type="transmembrane region" description="Helical" evidence="9">
    <location>
        <begin position="224"/>
        <end position="247"/>
    </location>
</feature>
<dbReference type="InterPro" id="IPR036259">
    <property type="entry name" value="MFS_trans_sf"/>
</dbReference>
<organism evidence="11">
    <name type="scientific">Streptomyces sp. R33</name>
    <dbReference type="NCBI Taxonomy" id="3238629"/>
    <lineage>
        <taxon>Bacteria</taxon>
        <taxon>Bacillati</taxon>
        <taxon>Actinomycetota</taxon>
        <taxon>Actinomycetes</taxon>
        <taxon>Kitasatosporales</taxon>
        <taxon>Streptomycetaceae</taxon>
        <taxon>Streptomyces</taxon>
    </lineage>
</organism>
<evidence type="ECO:0000313" key="11">
    <source>
        <dbReference type="EMBL" id="XDV66215.1"/>
    </source>
</evidence>
<dbReference type="AlphaFoldDB" id="A0AB39Y844"/>
<gene>
    <name evidence="11" type="ORF">AB5J51_26465</name>
</gene>
<protein>
    <submittedName>
        <fullName evidence="11">MFS transporter</fullName>
    </submittedName>
</protein>
<keyword evidence="6 9" id="KW-1133">Transmembrane helix</keyword>
<dbReference type="PANTHER" id="PTHR42718">
    <property type="entry name" value="MAJOR FACILITATOR SUPERFAMILY MULTIDRUG TRANSPORTER MFSC"/>
    <property type="match status" value="1"/>
</dbReference>
<dbReference type="SUPFAM" id="SSF103473">
    <property type="entry name" value="MFS general substrate transporter"/>
    <property type="match status" value="1"/>
</dbReference>
<evidence type="ECO:0000256" key="4">
    <source>
        <dbReference type="ARBA" id="ARBA00022475"/>
    </source>
</evidence>
<keyword evidence="5 9" id="KW-0812">Transmembrane</keyword>
<feature type="domain" description="Major facilitator superfamily (MFS) profile" evidence="10">
    <location>
        <begin position="12"/>
        <end position="456"/>
    </location>
</feature>
<evidence type="ECO:0000256" key="8">
    <source>
        <dbReference type="ARBA" id="ARBA00023251"/>
    </source>
</evidence>
<feature type="transmembrane region" description="Helical" evidence="9">
    <location>
        <begin position="78"/>
        <end position="97"/>
    </location>
</feature>
<dbReference type="GO" id="GO:0005886">
    <property type="term" value="C:plasma membrane"/>
    <property type="evidence" value="ECO:0007669"/>
    <property type="project" value="UniProtKB-SubCell"/>
</dbReference>
<proteinExistence type="inferred from homology"/>
<feature type="transmembrane region" description="Helical" evidence="9">
    <location>
        <begin position="302"/>
        <end position="321"/>
    </location>
</feature>
<feature type="transmembrane region" description="Helical" evidence="9">
    <location>
        <begin position="47"/>
        <end position="66"/>
    </location>
</feature>
<dbReference type="PRINTS" id="PR01036">
    <property type="entry name" value="TCRTETB"/>
</dbReference>
<comment type="subcellular location">
    <subcellularLocation>
        <location evidence="1">Cell membrane</location>
        <topology evidence="1">Multi-pass membrane protein</topology>
    </subcellularLocation>
</comment>
<keyword evidence="3" id="KW-0813">Transport</keyword>
<keyword evidence="8" id="KW-0046">Antibiotic resistance</keyword>
<dbReference type="GO" id="GO:0046677">
    <property type="term" value="P:response to antibiotic"/>
    <property type="evidence" value="ECO:0007669"/>
    <property type="project" value="UniProtKB-KW"/>
</dbReference>
<evidence type="ECO:0000256" key="6">
    <source>
        <dbReference type="ARBA" id="ARBA00022989"/>
    </source>
</evidence>
<feature type="transmembrane region" description="Helical" evidence="9">
    <location>
        <begin position="407"/>
        <end position="427"/>
    </location>
</feature>
<evidence type="ECO:0000256" key="9">
    <source>
        <dbReference type="SAM" id="Phobius"/>
    </source>
</evidence>
<feature type="transmembrane region" description="Helical" evidence="9">
    <location>
        <begin position="200"/>
        <end position="218"/>
    </location>
</feature>
<name>A0AB39Y844_9ACTN</name>
<dbReference type="PANTHER" id="PTHR42718:SF9">
    <property type="entry name" value="MAJOR FACILITATOR SUPERFAMILY MULTIDRUG TRANSPORTER MFSC"/>
    <property type="match status" value="1"/>
</dbReference>
<dbReference type="NCBIfam" id="TIGR00711">
    <property type="entry name" value="efflux_EmrB"/>
    <property type="match status" value="1"/>
</dbReference>
<reference evidence="11" key="1">
    <citation type="submission" date="2024-08" db="EMBL/GenBank/DDBJ databases">
        <authorList>
            <person name="Yu S.T."/>
        </authorList>
    </citation>
    <scope>NUCLEOTIDE SEQUENCE</scope>
    <source>
        <strain evidence="11">R33</strain>
    </source>
</reference>
<dbReference type="PROSITE" id="PS50850">
    <property type="entry name" value="MFS"/>
    <property type="match status" value="1"/>
</dbReference>
<feature type="transmembrane region" description="Helical" evidence="9">
    <location>
        <begin position="103"/>
        <end position="125"/>
    </location>
</feature>
<dbReference type="Gene3D" id="1.20.1250.20">
    <property type="entry name" value="MFS general substrate transporter like domains"/>
    <property type="match status" value="1"/>
</dbReference>
<feature type="transmembrane region" description="Helical" evidence="9">
    <location>
        <begin position="333"/>
        <end position="352"/>
    </location>
</feature>
<dbReference type="Gene3D" id="1.20.1720.10">
    <property type="entry name" value="Multidrug resistance protein D"/>
    <property type="match status" value="1"/>
</dbReference>
<feature type="transmembrane region" description="Helical" evidence="9">
    <location>
        <begin position="358"/>
        <end position="377"/>
    </location>
</feature>
<keyword evidence="4" id="KW-1003">Cell membrane</keyword>
<feature type="transmembrane region" description="Helical" evidence="9">
    <location>
        <begin position="433"/>
        <end position="457"/>
    </location>
</feature>
<dbReference type="EMBL" id="CP165727">
    <property type="protein sequence ID" value="XDV66215.1"/>
    <property type="molecule type" value="Genomic_DNA"/>
</dbReference>
<evidence type="ECO:0000256" key="1">
    <source>
        <dbReference type="ARBA" id="ARBA00004651"/>
    </source>
</evidence>
<comment type="similarity">
    <text evidence="2">Belongs to the major facilitator superfamily. EmrB family.</text>
</comment>
<evidence type="ECO:0000256" key="7">
    <source>
        <dbReference type="ARBA" id="ARBA00023136"/>
    </source>
</evidence>
<dbReference type="CDD" id="cd17321">
    <property type="entry name" value="MFS_MMR_MDR_like"/>
    <property type="match status" value="1"/>
</dbReference>
<dbReference type="InterPro" id="IPR020846">
    <property type="entry name" value="MFS_dom"/>
</dbReference>